<evidence type="ECO:0000313" key="3">
    <source>
        <dbReference type="Proteomes" id="UP000634229"/>
    </source>
</evidence>
<comment type="caution">
    <text evidence="2">The sequence shown here is derived from an EMBL/GenBank/DDBJ whole genome shotgun (WGS) entry which is preliminary data.</text>
</comment>
<proteinExistence type="predicted"/>
<protein>
    <submittedName>
        <fullName evidence="2">Nucleopolyhedrovirus P10 family protein</fullName>
    </submittedName>
</protein>
<accession>A0ABS1NAZ6</accession>
<keyword evidence="3" id="KW-1185">Reference proteome</keyword>
<sequence length="237" mass="24217">MAVVTGQLAHAVRQQLRLGRLLPLGGPEDGTWLTEQAAEGVLRRVAAGVPGIRLDGLRIGPADPDAVGVSAVPPPPSALPPVPLRIGAECGATVDEPLPVAADRLRNALLEAVTDRLGLAVDAVDLRVTEVLDGPPPPLSPPRKRDADQPVSPEVVGSREAAAAAAARAVPGVTRLAPVLGSARGVHADEAHLRLEVAVAADHRALDVARQVRTAVAEAVAQPVTVAVLITAVDVIA</sequence>
<organism evidence="2 3">
    <name type="scientific">Streptomyces coffeae</name>
    <dbReference type="NCBI Taxonomy" id="621382"/>
    <lineage>
        <taxon>Bacteria</taxon>
        <taxon>Bacillati</taxon>
        <taxon>Actinomycetota</taxon>
        <taxon>Actinomycetes</taxon>
        <taxon>Kitasatosporales</taxon>
        <taxon>Streptomycetaceae</taxon>
        <taxon>Streptomyces</taxon>
    </lineage>
</organism>
<evidence type="ECO:0000256" key="1">
    <source>
        <dbReference type="SAM" id="MobiDB-lite"/>
    </source>
</evidence>
<gene>
    <name evidence="2" type="ORF">JK363_11300</name>
</gene>
<dbReference type="Proteomes" id="UP000634229">
    <property type="component" value="Unassembled WGS sequence"/>
</dbReference>
<dbReference type="EMBL" id="JAERRF010000005">
    <property type="protein sequence ID" value="MBL1097251.1"/>
    <property type="molecule type" value="Genomic_DNA"/>
</dbReference>
<evidence type="ECO:0000313" key="2">
    <source>
        <dbReference type="EMBL" id="MBL1097251.1"/>
    </source>
</evidence>
<feature type="region of interest" description="Disordered" evidence="1">
    <location>
        <begin position="130"/>
        <end position="151"/>
    </location>
</feature>
<name>A0ABS1NAZ6_9ACTN</name>
<dbReference type="RefSeq" id="WP_201874390.1">
    <property type="nucleotide sequence ID" value="NZ_JAERRF010000005.1"/>
</dbReference>
<reference evidence="2 3" key="1">
    <citation type="submission" date="2021-01" db="EMBL/GenBank/DDBJ databases">
        <title>WGS of actinomycetes isolated from Thailand.</title>
        <authorList>
            <person name="Thawai C."/>
        </authorList>
    </citation>
    <scope>NUCLEOTIDE SEQUENCE [LARGE SCALE GENOMIC DNA]</scope>
    <source>
        <strain evidence="2 3">CA1R205</strain>
    </source>
</reference>